<sequence length="735" mass="80750">MVPPLSSQSRSLPAVNGKGDRLETHCADGGSATRGREPDTVEGMPTEMIASMIMEHVGMQNSLQLGLSLLQLLVASVGQHHLWKDVSMILERCTPAHKGSQEGNSAGLIIWRPSVRNEAWRLLNVLILNGEATGWTRLAPASDQVPMKSQRVALDFLRRQSEWWSRDAMKDRPSTNFHELARARQVDYSGEEVLKALPLRLEELEPGLPDDGVAGSLDVLSVAAADVKRSVADPSLTLLDPSAWPDPLPSASMRVCQHEWIRIVKVLYDKGIVEGISLEEVFRVRGEPVLNGAFAVEKSGTPADGQAWRGLMAFKLPVPGEVVGRPDIDSIHVAAAVIPMGWVNAVSLFQHLHRRIGLAEFPVGAGLDPADEWRRDRPVPRGALEEGTETFMEDHGGDSFPRARETESRLCGMVGHLDSLEAGGVAEDVDGGVRLPCTVRGYASSEIDKDCLRLTRTRWPGIVELGSVETITAKVIEQLAGSIGYRVDFILLAAGCPGHELSTTTSGSPEAGASLFFQIPRIRDLLKASFQVPVEMLVESLFPLTPESLGLGIISRTLELKPYLVDAKYFSWMQRPRLFWVTWAVAAAETEHLIDRGAYFDWVFEASREDKQSWVDPGVESASDEAQARWAEDSYKLPVSNYEAEHMITMNGGLLRTLTLAEREKLMGFDDNYVSEGVAPPSWTKLPAFVKQSQPDAEVSGLVTHFLRPGLAVVFKAIFFNGRLYMVILGGMKPT</sequence>
<dbReference type="OrthoDB" id="411808at2759"/>
<proteinExistence type="predicted"/>
<comment type="caution">
    <text evidence="2">The sequence shown here is derived from an EMBL/GenBank/DDBJ whole genome shotgun (WGS) entry which is preliminary data.</text>
</comment>
<name>A0A812YJF6_9DINO</name>
<dbReference type="SUPFAM" id="SSF53335">
    <property type="entry name" value="S-adenosyl-L-methionine-dependent methyltransferases"/>
    <property type="match status" value="1"/>
</dbReference>
<protein>
    <submittedName>
        <fullName evidence="2">Uncharacterized protein</fullName>
    </submittedName>
</protein>
<dbReference type="Gene3D" id="3.40.50.150">
    <property type="entry name" value="Vaccinia Virus protein VP39"/>
    <property type="match status" value="1"/>
</dbReference>
<dbReference type="InterPro" id="IPR029063">
    <property type="entry name" value="SAM-dependent_MTases_sf"/>
</dbReference>
<dbReference type="AlphaFoldDB" id="A0A812YJF6"/>
<evidence type="ECO:0000313" key="2">
    <source>
        <dbReference type="EMBL" id="CAE7773634.1"/>
    </source>
</evidence>
<reference evidence="2" key="1">
    <citation type="submission" date="2021-02" db="EMBL/GenBank/DDBJ databases">
        <authorList>
            <person name="Dougan E. K."/>
            <person name="Rhodes N."/>
            <person name="Thang M."/>
            <person name="Chan C."/>
        </authorList>
    </citation>
    <scope>NUCLEOTIDE SEQUENCE</scope>
</reference>
<gene>
    <name evidence="2" type="ORF">SNEC2469_LOCUS22622</name>
</gene>
<feature type="region of interest" description="Disordered" evidence="1">
    <location>
        <begin position="1"/>
        <end position="41"/>
    </location>
</feature>
<dbReference type="Proteomes" id="UP000601435">
    <property type="component" value="Unassembled WGS sequence"/>
</dbReference>
<dbReference type="EMBL" id="CAJNJA010041276">
    <property type="protein sequence ID" value="CAE7773634.1"/>
    <property type="molecule type" value="Genomic_DNA"/>
</dbReference>
<accession>A0A812YJF6</accession>
<keyword evidence="3" id="KW-1185">Reference proteome</keyword>
<evidence type="ECO:0000256" key="1">
    <source>
        <dbReference type="SAM" id="MobiDB-lite"/>
    </source>
</evidence>
<feature type="compositionally biased region" description="Polar residues" evidence="1">
    <location>
        <begin position="1"/>
        <end position="11"/>
    </location>
</feature>
<organism evidence="2 3">
    <name type="scientific">Symbiodinium necroappetens</name>
    <dbReference type="NCBI Taxonomy" id="1628268"/>
    <lineage>
        <taxon>Eukaryota</taxon>
        <taxon>Sar</taxon>
        <taxon>Alveolata</taxon>
        <taxon>Dinophyceae</taxon>
        <taxon>Suessiales</taxon>
        <taxon>Symbiodiniaceae</taxon>
        <taxon>Symbiodinium</taxon>
    </lineage>
</organism>
<evidence type="ECO:0000313" key="3">
    <source>
        <dbReference type="Proteomes" id="UP000601435"/>
    </source>
</evidence>